<evidence type="ECO:0000256" key="1">
    <source>
        <dbReference type="ARBA" id="ARBA00004651"/>
    </source>
</evidence>
<dbReference type="KEGG" id="halu:HUG12_18790"/>
<keyword evidence="2 8" id="KW-1003">Cell membrane</keyword>
<dbReference type="Pfam" id="PF02537">
    <property type="entry name" value="CRCB"/>
    <property type="match status" value="1"/>
</dbReference>
<keyword evidence="8" id="KW-0406">Ion transport</keyword>
<name>A0A7D5LD66_9EURY</name>
<comment type="subcellular location">
    <subcellularLocation>
        <location evidence="1 8">Cell membrane</location>
        <topology evidence="1 8">Multi-pass membrane protein</topology>
    </subcellularLocation>
</comment>
<comment type="catalytic activity">
    <reaction evidence="7">
        <text>fluoride(in) = fluoride(out)</text>
        <dbReference type="Rhea" id="RHEA:76159"/>
        <dbReference type="ChEBI" id="CHEBI:17051"/>
    </reaction>
    <physiologicalReaction direction="left-to-right" evidence="7">
        <dbReference type="Rhea" id="RHEA:76160"/>
    </physiologicalReaction>
</comment>
<evidence type="ECO:0000256" key="2">
    <source>
        <dbReference type="ARBA" id="ARBA00022475"/>
    </source>
</evidence>
<feature type="transmembrane region" description="Helical" evidence="8">
    <location>
        <begin position="68"/>
        <end position="88"/>
    </location>
</feature>
<dbReference type="Proteomes" id="UP000509626">
    <property type="component" value="Chromosome"/>
</dbReference>
<comment type="function">
    <text evidence="8">Fluoride-specific ion channel. Important for reducing fluoride concentration in the cell, thus reducing its toxicity.</text>
</comment>
<protein>
    <recommendedName>
        <fullName evidence="8">Fluoride-specific ion channel FluC</fullName>
    </recommendedName>
</protein>
<keyword evidence="8" id="KW-0813">Transport</keyword>
<gene>
    <name evidence="8" type="primary">fluC</name>
    <name evidence="8" type="synonym">crcB</name>
    <name evidence="9" type="ORF">HUG12_18790</name>
</gene>
<dbReference type="GO" id="GO:0062054">
    <property type="term" value="F:fluoride channel activity"/>
    <property type="evidence" value="ECO:0007669"/>
    <property type="project" value="UniProtKB-UniRule"/>
</dbReference>
<accession>A0A7D5LD66</accession>
<keyword evidence="3 8" id="KW-0812">Transmembrane</keyword>
<feature type="transmembrane region" description="Helical" evidence="8">
    <location>
        <begin position="94"/>
        <end position="117"/>
    </location>
</feature>
<evidence type="ECO:0000256" key="3">
    <source>
        <dbReference type="ARBA" id="ARBA00022692"/>
    </source>
</evidence>
<evidence type="ECO:0000256" key="8">
    <source>
        <dbReference type="HAMAP-Rule" id="MF_00454"/>
    </source>
</evidence>
<keyword evidence="8" id="KW-0407">Ion channel</keyword>
<keyword evidence="10" id="KW-1185">Reference proteome</keyword>
<keyword evidence="4 8" id="KW-1133">Transmembrane helix</keyword>
<dbReference type="EMBL" id="CP058579">
    <property type="protein sequence ID" value="QLG64113.1"/>
    <property type="molecule type" value="Genomic_DNA"/>
</dbReference>
<proteinExistence type="inferred from homology"/>
<organism evidence="9 10">
    <name type="scientific">Halorarum salinum</name>
    <dbReference type="NCBI Taxonomy" id="2743089"/>
    <lineage>
        <taxon>Archaea</taxon>
        <taxon>Methanobacteriati</taxon>
        <taxon>Methanobacteriota</taxon>
        <taxon>Stenosarchaea group</taxon>
        <taxon>Halobacteria</taxon>
        <taxon>Halobacteriales</taxon>
        <taxon>Haloferacaceae</taxon>
        <taxon>Halorarum</taxon>
    </lineage>
</organism>
<keyword evidence="5 8" id="KW-0472">Membrane</keyword>
<dbReference type="RefSeq" id="WP_179270696.1">
    <property type="nucleotide sequence ID" value="NZ_CP058579.1"/>
</dbReference>
<evidence type="ECO:0000256" key="4">
    <source>
        <dbReference type="ARBA" id="ARBA00022989"/>
    </source>
</evidence>
<evidence type="ECO:0000313" key="10">
    <source>
        <dbReference type="Proteomes" id="UP000509626"/>
    </source>
</evidence>
<reference evidence="9 10" key="1">
    <citation type="submission" date="2020-06" db="EMBL/GenBank/DDBJ databases">
        <title>NJ-3-1, isolated from saline soil.</title>
        <authorList>
            <person name="Cui H.L."/>
            <person name="Shi X."/>
        </authorList>
    </citation>
    <scope>NUCLEOTIDE SEQUENCE [LARGE SCALE GENOMIC DNA]</scope>
    <source>
        <strain evidence="9 10">NJ-3-1</strain>
    </source>
</reference>
<sequence>MAQSHPLVRLETLALIAIGGFVGATLRHLLALVFPGLAGTFLANSLGSFLLGFILYEAIYTELLSEKTHLVAATGLLSSFTTYSTFALQTMQAALPFGVLNVVASYAFGFGGVLLGAELAAQLEVE</sequence>
<evidence type="ECO:0000313" key="9">
    <source>
        <dbReference type="EMBL" id="QLG64113.1"/>
    </source>
</evidence>
<evidence type="ECO:0000256" key="5">
    <source>
        <dbReference type="ARBA" id="ARBA00023136"/>
    </source>
</evidence>
<comment type="similarity">
    <text evidence="6 8">Belongs to the fluoride channel Fluc/FEX (TC 1.A.43) family.</text>
</comment>
<dbReference type="AlphaFoldDB" id="A0A7D5LD66"/>
<dbReference type="GO" id="GO:0140114">
    <property type="term" value="P:cellular detoxification of fluoride"/>
    <property type="evidence" value="ECO:0007669"/>
    <property type="project" value="UniProtKB-UniRule"/>
</dbReference>
<dbReference type="InterPro" id="IPR003691">
    <property type="entry name" value="FluC"/>
</dbReference>
<feature type="transmembrane region" description="Helical" evidence="8">
    <location>
        <begin position="36"/>
        <end position="56"/>
    </location>
</feature>
<comment type="caution">
    <text evidence="8">Lacks conserved residue(s) required for the propagation of feature annotation.</text>
</comment>
<feature type="transmembrane region" description="Helical" evidence="8">
    <location>
        <begin position="12"/>
        <end position="30"/>
    </location>
</feature>
<dbReference type="HAMAP" id="MF_00454">
    <property type="entry name" value="FluC"/>
    <property type="match status" value="1"/>
</dbReference>
<evidence type="ECO:0000256" key="7">
    <source>
        <dbReference type="ARBA" id="ARBA00035585"/>
    </source>
</evidence>
<dbReference type="GO" id="GO:0005886">
    <property type="term" value="C:plasma membrane"/>
    <property type="evidence" value="ECO:0007669"/>
    <property type="project" value="UniProtKB-SubCell"/>
</dbReference>
<dbReference type="GeneID" id="56039551"/>
<evidence type="ECO:0000256" key="6">
    <source>
        <dbReference type="ARBA" id="ARBA00035120"/>
    </source>
</evidence>
<dbReference type="OrthoDB" id="253428at2157"/>